<keyword evidence="1" id="KW-0472">Membrane</keyword>
<proteinExistence type="predicted"/>
<feature type="transmembrane region" description="Helical" evidence="1">
    <location>
        <begin position="12"/>
        <end position="29"/>
    </location>
</feature>
<evidence type="ECO:0000313" key="2">
    <source>
        <dbReference type="EMBL" id="OGC09484.1"/>
    </source>
</evidence>
<protein>
    <submittedName>
        <fullName evidence="2">Uncharacterized protein</fullName>
    </submittedName>
</protein>
<keyword evidence="1" id="KW-0812">Transmembrane</keyword>
<keyword evidence="1" id="KW-1133">Transmembrane helix</keyword>
<comment type="caution">
    <text evidence="2">The sequence shown here is derived from an EMBL/GenBank/DDBJ whole genome shotgun (WGS) entry which is preliminary data.</text>
</comment>
<evidence type="ECO:0000256" key="1">
    <source>
        <dbReference type="SAM" id="Phobius"/>
    </source>
</evidence>
<organism evidence="2 3">
    <name type="scientific">candidate division WOR-1 bacterium RIFCSPLOWO2_12_FULL_45_9</name>
    <dbReference type="NCBI Taxonomy" id="1802568"/>
    <lineage>
        <taxon>Bacteria</taxon>
        <taxon>Bacillati</taxon>
        <taxon>Saganbacteria</taxon>
    </lineage>
</organism>
<accession>A0A1F4RMN4</accession>
<dbReference type="EMBL" id="METQ01000025">
    <property type="protein sequence ID" value="OGC09484.1"/>
    <property type="molecule type" value="Genomic_DNA"/>
</dbReference>
<reference evidence="2 3" key="1">
    <citation type="journal article" date="2016" name="Nat. Commun.">
        <title>Thousands of microbial genomes shed light on interconnected biogeochemical processes in an aquifer system.</title>
        <authorList>
            <person name="Anantharaman K."/>
            <person name="Brown C.T."/>
            <person name="Hug L.A."/>
            <person name="Sharon I."/>
            <person name="Castelle C.J."/>
            <person name="Probst A.J."/>
            <person name="Thomas B.C."/>
            <person name="Singh A."/>
            <person name="Wilkins M.J."/>
            <person name="Karaoz U."/>
            <person name="Brodie E.L."/>
            <person name="Williams K.H."/>
            <person name="Hubbard S.S."/>
            <person name="Banfield J.F."/>
        </authorList>
    </citation>
    <scope>NUCLEOTIDE SEQUENCE [LARGE SCALE GENOMIC DNA]</scope>
</reference>
<gene>
    <name evidence="2" type="ORF">A3F86_02575</name>
</gene>
<dbReference type="AlphaFoldDB" id="A0A1F4RMN4"/>
<dbReference type="Proteomes" id="UP000179095">
    <property type="component" value="Unassembled WGS sequence"/>
</dbReference>
<dbReference type="STRING" id="1802568.A3F86_02575"/>
<evidence type="ECO:0000313" key="3">
    <source>
        <dbReference type="Proteomes" id="UP000179095"/>
    </source>
</evidence>
<sequence length="110" mass="12633">MSFSNLDLKRVYYYVICAMAFFVLMWAAVDLSSASIGFINLKAPASENIAPTEEMPIPVEKGDQFFDSYYQKKMLGDRFWDSLARLLVSSIIFGYCRFTVNNLEKETSRV</sequence>
<name>A0A1F4RMN4_UNCSA</name>